<dbReference type="GO" id="GO:0008168">
    <property type="term" value="F:methyltransferase activity"/>
    <property type="evidence" value="ECO:0007669"/>
    <property type="project" value="UniProtKB-KW"/>
</dbReference>
<keyword evidence="10" id="KW-0489">Methyltransferase</keyword>
<dbReference type="Pfam" id="PF08669">
    <property type="entry name" value="GCV_T_C"/>
    <property type="match status" value="1"/>
</dbReference>
<evidence type="ECO:0000256" key="5">
    <source>
        <dbReference type="ARBA" id="ARBA00031395"/>
    </source>
</evidence>
<dbReference type="InterPro" id="IPR006223">
    <property type="entry name" value="GcvT"/>
</dbReference>
<dbReference type="GO" id="GO:0032259">
    <property type="term" value="P:methylation"/>
    <property type="evidence" value="ECO:0007669"/>
    <property type="project" value="UniProtKB-KW"/>
</dbReference>
<dbReference type="EC" id="2.1.2.10" evidence="2"/>
<dbReference type="STRING" id="1229780.BN381_40087"/>
<dbReference type="OrthoDB" id="9774591at2"/>
<dbReference type="eggNOG" id="COG0404">
    <property type="taxonomic scope" value="Bacteria"/>
</dbReference>
<dbReference type="SUPFAM" id="SSF101790">
    <property type="entry name" value="Aminomethyltransferase beta-barrel domain"/>
    <property type="match status" value="1"/>
</dbReference>
<dbReference type="Proteomes" id="UP000018291">
    <property type="component" value="Unassembled WGS sequence"/>
</dbReference>
<keyword evidence="4 10" id="KW-0808">Transferase</keyword>
<evidence type="ECO:0000256" key="2">
    <source>
        <dbReference type="ARBA" id="ARBA00012616"/>
    </source>
</evidence>
<keyword evidence="11" id="KW-1185">Reference proteome</keyword>
<name>R4Z172_9ACTN</name>
<evidence type="ECO:0000313" key="11">
    <source>
        <dbReference type="Proteomes" id="UP000018291"/>
    </source>
</evidence>
<sequence>MSETPLKSSPLHDRHQALHAKLAEFGGWNMPLSYPDGTLAEHRACRSGSAVFDVSHLGTVRVEGPGALDRLQAAFTNDLTKIQPGRAQYTHLLAEDGSVSDDIIVWWVAEQRFDVMPNASNTSGVLAALGADSVGDDTIAEVTSTRAVLAVQGPEARSVLASVLPEAADVGRFRVCTVTTEALGAPAVEVTVAGTGYTGEDGVEIALPTDRAAALWDALIAAGVTPAGLAARDTLRLEAGLPLHGSELGPGITTLNARLGWVVAWDKPVGFPGRDALVAQRASGPTPLLWGLLTETRRPPRSGQQVLLDGTVVGHVSSGNFSPALGVGIALAFLDSTVGPGAKVTIDQRGTEVPATVVKPPFLS</sequence>
<dbReference type="PIRSF" id="PIRSF006487">
    <property type="entry name" value="GcvT"/>
    <property type="match status" value="1"/>
</dbReference>
<accession>R4Z172</accession>
<evidence type="ECO:0000259" key="9">
    <source>
        <dbReference type="Pfam" id="PF08669"/>
    </source>
</evidence>
<evidence type="ECO:0000256" key="1">
    <source>
        <dbReference type="ARBA" id="ARBA00008609"/>
    </source>
</evidence>
<feature type="domain" description="Aminomethyltransferase C-terminal" evidence="9">
    <location>
        <begin position="289"/>
        <end position="362"/>
    </location>
</feature>
<reference evidence="10 11" key="1">
    <citation type="journal article" date="2013" name="ISME J.">
        <title>Metabolic model for the filamentous 'Candidatus Microthrix parvicella' based on genomic and metagenomic analyses.</title>
        <authorList>
            <person name="Jon McIlroy S."/>
            <person name="Kristiansen R."/>
            <person name="Albertsen M."/>
            <person name="Michael Karst S."/>
            <person name="Rossetti S."/>
            <person name="Lund Nielsen J."/>
            <person name="Tandoi V."/>
            <person name="James Seviour R."/>
            <person name="Nielsen P.H."/>
        </authorList>
    </citation>
    <scope>NUCLEOTIDE SEQUENCE [LARGE SCALE GENOMIC DNA]</scope>
    <source>
        <strain evidence="10 11">RN1</strain>
    </source>
</reference>
<dbReference type="GO" id="GO:0004047">
    <property type="term" value="F:aminomethyltransferase activity"/>
    <property type="evidence" value="ECO:0007669"/>
    <property type="project" value="UniProtKB-EC"/>
</dbReference>
<dbReference type="InterPro" id="IPR013977">
    <property type="entry name" value="GcvT_C"/>
</dbReference>
<evidence type="ECO:0000256" key="6">
    <source>
        <dbReference type="ARBA" id="ARBA00047665"/>
    </source>
</evidence>
<dbReference type="GO" id="GO:0008483">
    <property type="term" value="F:transaminase activity"/>
    <property type="evidence" value="ECO:0007669"/>
    <property type="project" value="UniProtKB-KW"/>
</dbReference>
<dbReference type="RefSeq" id="WP_012228599.1">
    <property type="nucleotide sequence ID" value="NZ_HG422565.1"/>
</dbReference>
<dbReference type="NCBIfam" id="TIGR00528">
    <property type="entry name" value="gcvT"/>
    <property type="match status" value="1"/>
</dbReference>
<dbReference type="InterPro" id="IPR006222">
    <property type="entry name" value="GCVT_N"/>
</dbReference>
<dbReference type="EMBL" id="CANL01000034">
    <property type="protein sequence ID" value="CCM64473.1"/>
    <property type="molecule type" value="Genomic_DNA"/>
</dbReference>
<evidence type="ECO:0000256" key="3">
    <source>
        <dbReference type="ARBA" id="ARBA00022576"/>
    </source>
</evidence>
<evidence type="ECO:0000256" key="7">
    <source>
        <dbReference type="PIRSR" id="PIRSR006487-1"/>
    </source>
</evidence>
<dbReference type="GO" id="GO:0005829">
    <property type="term" value="C:cytosol"/>
    <property type="evidence" value="ECO:0007669"/>
    <property type="project" value="TreeGrafter"/>
</dbReference>
<keyword evidence="3" id="KW-0032">Aminotransferase</keyword>
<feature type="domain" description="GCVT N-terminal" evidence="8">
    <location>
        <begin position="11"/>
        <end position="267"/>
    </location>
</feature>
<feature type="binding site" evidence="7">
    <location>
        <position position="204"/>
    </location>
    <ligand>
        <name>substrate</name>
    </ligand>
</feature>
<evidence type="ECO:0000259" key="8">
    <source>
        <dbReference type="Pfam" id="PF01571"/>
    </source>
</evidence>
<dbReference type="AlphaFoldDB" id="R4Z172"/>
<evidence type="ECO:0000313" key="10">
    <source>
        <dbReference type="EMBL" id="CCM64473.1"/>
    </source>
</evidence>
<comment type="similarity">
    <text evidence="1">Belongs to the GcvT family.</text>
</comment>
<dbReference type="InterPro" id="IPR027266">
    <property type="entry name" value="TrmE/GcvT-like"/>
</dbReference>
<comment type="catalytic activity">
    <reaction evidence="6">
        <text>N(6)-[(R)-S(8)-aminomethyldihydrolipoyl]-L-lysyl-[protein] + (6S)-5,6,7,8-tetrahydrofolate = N(6)-[(R)-dihydrolipoyl]-L-lysyl-[protein] + (6R)-5,10-methylene-5,6,7,8-tetrahydrofolate + NH4(+)</text>
        <dbReference type="Rhea" id="RHEA:16945"/>
        <dbReference type="Rhea" id="RHEA-COMP:10475"/>
        <dbReference type="Rhea" id="RHEA-COMP:10492"/>
        <dbReference type="ChEBI" id="CHEBI:15636"/>
        <dbReference type="ChEBI" id="CHEBI:28938"/>
        <dbReference type="ChEBI" id="CHEBI:57453"/>
        <dbReference type="ChEBI" id="CHEBI:83100"/>
        <dbReference type="ChEBI" id="CHEBI:83143"/>
        <dbReference type="EC" id="2.1.2.10"/>
    </reaction>
</comment>
<proteinExistence type="inferred from homology"/>
<dbReference type="GO" id="GO:0006546">
    <property type="term" value="P:glycine catabolic process"/>
    <property type="evidence" value="ECO:0007669"/>
    <property type="project" value="InterPro"/>
</dbReference>
<gene>
    <name evidence="10" type="ORF">BN381_40087</name>
</gene>
<dbReference type="Gene3D" id="3.30.1360.120">
    <property type="entry name" value="Probable tRNA modification gtpase trme, domain 1"/>
    <property type="match status" value="1"/>
</dbReference>
<dbReference type="GO" id="GO:0005960">
    <property type="term" value="C:glycine cleavage complex"/>
    <property type="evidence" value="ECO:0007669"/>
    <property type="project" value="InterPro"/>
</dbReference>
<evidence type="ECO:0000256" key="4">
    <source>
        <dbReference type="ARBA" id="ARBA00022679"/>
    </source>
</evidence>
<dbReference type="InterPro" id="IPR028896">
    <property type="entry name" value="GcvT/YgfZ/DmdA"/>
</dbReference>
<dbReference type="SUPFAM" id="SSF103025">
    <property type="entry name" value="Folate-binding domain"/>
    <property type="match status" value="1"/>
</dbReference>
<dbReference type="NCBIfam" id="NF001567">
    <property type="entry name" value="PRK00389.1"/>
    <property type="match status" value="1"/>
</dbReference>
<dbReference type="HOGENOM" id="CLU_007884_10_2_11"/>
<protein>
    <recommendedName>
        <fullName evidence="2">aminomethyltransferase</fullName>
        <ecNumber evidence="2">2.1.2.10</ecNumber>
    </recommendedName>
    <alternativeName>
        <fullName evidence="5">Glycine cleavage system T protein</fullName>
    </alternativeName>
</protein>
<dbReference type="PANTHER" id="PTHR43757:SF2">
    <property type="entry name" value="AMINOMETHYLTRANSFERASE, MITOCHONDRIAL"/>
    <property type="match status" value="1"/>
</dbReference>
<organism evidence="10 11">
    <name type="scientific">Candidatus Neomicrothrix parvicella RN1</name>
    <dbReference type="NCBI Taxonomy" id="1229780"/>
    <lineage>
        <taxon>Bacteria</taxon>
        <taxon>Bacillati</taxon>
        <taxon>Actinomycetota</taxon>
        <taxon>Acidimicrobiia</taxon>
        <taxon>Acidimicrobiales</taxon>
        <taxon>Microthrixaceae</taxon>
        <taxon>Candidatus Neomicrothrix</taxon>
    </lineage>
</organism>
<comment type="caution">
    <text evidence="10">The sequence shown here is derived from an EMBL/GenBank/DDBJ whole genome shotgun (WGS) entry which is preliminary data.</text>
</comment>
<dbReference type="PANTHER" id="PTHR43757">
    <property type="entry name" value="AMINOMETHYLTRANSFERASE"/>
    <property type="match status" value="1"/>
</dbReference>
<dbReference type="InterPro" id="IPR029043">
    <property type="entry name" value="GcvT/YgfZ_C"/>
</dbReference>
<dbReference type="Pfam" id="PF01571">
    <property type="entry name" value="GCV_T"/>
    <property type="match status" value="1"/>
</dbReference>